<evidence type="ECO:0000313" key="3">
    <source>
        <dbReference type="Proteomes" id="UP000054270"/>
    </source>
</evidence>
<name>A0A0D2NL80_HYPSF</name>
<evidence type="ECO:0000313" key="2">
    <source>
        <dbReference type="EMBL" id="KJA17385.1"/>
    </source>
</evidence>
<reference evidence="1" key="1">
    <citation type="submission" date="2014-04" db="EMBL/GenBank/DDBJ databases">
        <title>Evolutionary Origins and Diversification of the Mycorrhizal Mutualists.</title>
        <authorList>
            <consortium name="DOE Joint Genome Institute"/>
            <person name="Kohler A."/>
            <person name="Kuo A."/>
            <person name="Nagy L.G."/>
            <person name="Floudas D."/>
            <person name="Copeland A."/>
            <person name="Barry K.W."/>
            <person name="Cichocki N."/>
            <person name="Veneault-Fourrey C."/>
            <person name="LaButti K."/>
            <person name="Lindquist E.A."/>
            <person name="Lipzen A."/>
            <person name="Lundell T."/>
            <person name="Morin E."/>
            <person name="Murat C."/>
            <person name="Riley R."/>
            <person name="Ohm R."/>
            <person name="Sun H."/>
            <person name="Tunlid A."/>
            <person name="Henrissat B."/>
            <person name="Grigoriev I.V."/>
            <person name="Hibbett D.S."/>
            <person name="Martin F."/>
            <person name="Consortium M.G."/>
        </authorList>
    </citation>
    <scope>NUCLEOTIDE SEQUENCE [LARGE SCALE GENOMIC DNA]</scope>
    <source>
        <strain evidence="1">FD-334 SS-4</strain>
    </source>
</reference>
<gene>
    <name evidence="1" type="ORF">HYPSUDRAFT_1021074</name>
    <name evidence="2" type="ORF">HYPSUDRAFT_1021300</name>
</gene>
<sequence>MYPATPRPAPTTHRHLADIRTTGRISTLLSTIPMISRATGGAVNSYILCHL</sequence>
<protein>
    <submittedName>
        <fullName evidence="1">Uncharacterized protein</fullName>
    </submittedName>
</protein>
<dbReference type="EMBL" id="KN817604">
    <property type="protein sequence ID" value="KJA17385.1"/>
    <property type="molecule type" value="Genomic_DNA"/>
</dbReference>
<dbReference type="EMBL" id="KN817604">
    <property type="protein sequence ID" value="KJA17371.1"/>
    <property type="molecule type" value="Genomic_DNA"/>
</dbReference>
<dbReference type="Proteomes" id="UP000054270">
    <property type="component" value="Unassembled WGS sequence"/>
</dbReference>
<organism evidence="1 3">
    <name type="scientific">Hypholoma sublateritium (strain FD-334 SS-4)</name>
    <dbReference type="NCBI Taxonomy" id="945553"/>
    <lineage>
        <taxon>Eukaryota</taxon>
        <taxon>Fungi</taxon>
        <taxon>Dikarya</taxon>
        <taxon>Basidiomycota</taxon>
        <taxon>Agaricomycotina</taxon>
        <taxon>Agaricomycetes</taxon>
        <taxon>Agaricomycetidae</taxon>
        <taxon>Agaricales</taxon>
        <taxon>Agaricineae</taxon>
        <taxon>Strophariaceae</taxon>
        <taxon>Hypholoma</taxon>
    </lineage>
</organism>
<evidence type="ECO:0000313" key="1">
    <source>
        <dbReference type="EMBL" id="KJA17371.1"/>
    </source>
</evidence>
<reference evidence="3" key="2">
    <citation type="submission" date="2014-04" db="EMBL/GenBank/DDBJ databases">
        <title>Evolutionary Origins and Diversification of the Mycorrhizal Mutualists.</title>
        <authorList>
            <consortium name="DOE Joint Genome Institute"/>
            <consortium name="Mycorrhizal Genomics Consortium"/>
            <person name="Kohler A."/>
            <person name="Kuo A."/>
            <person name="Nagy L.G."/>
            <person name="Floudas D."/>
            <person name="Copeland A."/>
            <person name="Barry K.W."/>
            <person name="Cichocki N."/>
            <person name="Veneault-Fourrey C."/>
            <person name="LaButti K."/>
            <person name="Lindquist E.A."/>
            <person name="Lipzen A."/>
            <person name="Lundell T."/>
            <person name="Morin E."/>
            <person name="Murat C."/>
            <person name="Riley R."/>
            <person name="Ohm R."/>
            <person name="Sun H."/>
            <person name="Tunlid A."/>
            <person name="Henrissat B."/>
            <person name="Grigoriev I.V."/>
            <person name="Hibbett D.S."/>
            <person name="Martin F."/>
        </authorList>
    </citation>
    <scope>NUCLEOTIDE SEQUENCE [LARGE SCALE GENOMIC DNA]</scope>
    <source>
        <strain evidence="3">FD-334 SS-4</strain>
    </source>
</reference>
<proteinExistence type="predicted"/>
<accession>A0A0D2NL80</accession>
<keyword evidence="3" id="KW-1185">Reference proteome</keyword>
<dbReference type="AlphaFoldDB" id="A0A0D2NL80"/>